<accession>A0ABQ8I8I1</accession>
<evidence type="ECO:0000256" key="4">
    <source>
        <dbReference type="ARBA" id="ARBA00023136"/>
    </source>
</evidence>
<evidence type="ECO:0000256" key="1">
    <source>
        <dbReference type="ARBA" id="ARBA00004141"/>
    </source>
</evidence>
<feature type="transmembrane region" description="Helical" evidence="5">
    <location>
        <begin position="176"/>
        <end position="195"/>
    </location>
</feature>
<evidence type="ECO:0000313" key="8">
    <source>
        <dbReference type="Proteomes" id="UP000827721"/>
    </source>
</evidence>
<organism evidence="7 8">
    <name type="scientific">Xanthoceras sorbifolium</name>
    <dbReference type="NCBI Taxonomy" id="99658"/>
    <lineage>
        <taxon>Eukaryota</taxon>
        <taxon>Viridiplantae</taxon>
        <taxon>Streptophyta</taxon>
        <taxon>Embryophyta</taxon>
        <taxon>Tracheophyta</taxon>
        <taxon>Spermatophyta</taxon>
        <taxon>Magnoliopsida</taxon>
        <taxon>eudicotyledons</taxon>
        <taxon>Gunneridae</taxon>
        <taxon>Pentapetalae</taxon>
        <taxon>rosids</taxon>
        <taxon>malvids</taxon>
        <taxon>Sapindales</taxon>
        <taxon>Sapindaceae</taxon>
        <taxon>Xanthoceroideae</taxon>
        <taxon>Xanthoceras</taxon>
    </lineage>
</organism>
<feature type="transmembrane region" description="Helical" evidence="5">
    <location>
        <begin position="395"/>
        <end position="421"/>
    </location>
</feature>
<dbReference type="InterPro" id="IPR005828">
    <property type="entry name" value="MFS_sugar_transport-like"/>
</dbReference>
<evidence type="ECO:0000256" key="2">
    <source>
        <dbReference type="ARBA" id="ARBA00022692"/>
    </source>
</evidence>
<gene>
    <name evidence="7" type="ORF">JRO89_XS03G0040700</name>
</gene>
<sequence>MTGQQLQVLKALDVAKTQWYHFTAILITGMRFFTDAYDLSCIPLITKWFTRIYYHKEGSYTLGYLPNNVAAAVYGVAFCGTIAGRLFLAGWVTKWVENASALKVLGFGWCCVTVCIPLVTAVVIVVMGFCTDVYDLFCISLVTKLLGRIYYHKEGSYTPSYLYDNVVPPVNLSDNVVAAIIGVALCGTIAGQLFFGWLGDKMGRKCVYGMTLMLVVVYSIASGLSFGKDLKAVMSTLYFFRFWPGFGIEGDYPLFATIMSEYANKKTRGAFIAAAIDRIRSTLPEADYLWRIIVMFGAIPPTLTYYRRTKLLETAHYTVLVAKNAPQAASDMEKVFQVDLEVEQVEQITQEDFAKNNNAIEEVYRNAKAQILIALCSTVPGYWFRVALIDKIDKVGWFAIQLMGFFFMTVFMFALAILYHYWTILEIFPAKLRSTCHGISTAAGKVRAMVGAFGFSAAMHAIGLRKVVIVLGVVNFLGIMFTFLVPESQGKSLEEMSGKADVETADAENGTST</sequence>
<evidence type="ECO:0000256" key="5">
    <source>
        <dbReference type="SAM" id="Phobius"/>
    </source>
</evidence>
<dbReference type="EMBL" id="JAFEMO010000003">
    <property type="protein sequence ID" value="KAH7572947.1"/>
    <property type="molecule type" value="Genomic_DNA"/>
</dbReference>
<dbReference type="Proteomes" id="UP000827721">
    <property type="component" value="Unassembled WGS sequence"/>
</dbReference>
<feature type="transmembrane region" description="Helical" evidence="5">
    <location>
        <begin position="104"/>
        <end position="127"/>
    </location>
</feature>
<dbReference type="PANTHER" id="PTHR24064">
    <property type="entry name" value="SOLUTE CARRIER FAMILY 22 MEMBER"/>
    <property type="match status" value="1"/>
</dbReference>
<dbReference type="InterPro" id="IPR036259">
    <property type="entry name" value="MFS_trans_sf"/>
</dbReference>
<evidence type="ECO:0000259" key="6">
    <source>
        <dbReference type="PROSITE" id="PS50850"/>
    </source>
</evidence>
<keyword evidence="3 5" id="KW-1133">Transmembrane helix</keyword>
<dbReference type="Gene3D" id="1.20.1250.20">
    <property type="entry name" value="MFS general substrate transporter like domains"/>
    <property type="match status" value="3"/>
</dbReference>
<keyword evidence="4 5" id="KW-0472">Membrane</keyword>
<dbReference type="SUPFAM" id="SSF103473">
    <property type="entry name" value="MFS general substrate transporter"/>
    <property type="match status" value="1"/>
</dbReference>
<reference evidence="7 8" key="1">
    <citation type="submission" date="2021-02" db="EMBL/GenBank/DDBJ databases">
        <title>Plant Genome Project.</title>
        <authorList>
            <person name="Zhang R.-G."/>
        </authorList>
    </citation>
    <scope>NUCLEOTIDE SEQUENCE [LARGE SCALE GENOMIC DNA]</scope>
    <source>
        <tissue evidence="7">Leaves</tissue>
    </source>
</reference>
<dbReference type="InterPro" id="IPR020846">
    <property type="entry name" value="MFS_dom"/>
</dbReference>
<feature type="transmembrane region" description="Helical" evidence="5">
    <location>
        <begin position="371"/>
        <end position="389"/>
    </location>
</feature>
<protein>
    <recommendedName>
        <fullName evidence="6">Major facilitator superfamily (MFS) profile domain-containing protein</fullName>
    </recommendedName>
</protein>
<keyword evidence="8" id="KW-1185">Reference proteome</keyword>
<feature type="transmembrane region" description="Helical" evidence="5">
    <location>
        <begin position="207"/>
        <end position="227"/>
    </location>
</feature>
<comment type="subcellular location">
    <subcellularLocation>
        <location evidence="1">Membrane</location>
        <topology evidence="1">Multi-pass membrane protein</topology>
    </subcellularLocation>
</comment>
<feature type="transmembrane region" description="Helical" evidence="5">
    <location>
        <begin position="468"/>
        <end position="486"/>
    </location>
</feature>
<feature type="transmembrane region" description="Helical" evidence="5">
    <location>
        <begin position="69"/>
        <end position="92"/>
    </location>
</feature>
<feature type="domain" description="Major facilitator superfamily (MFS) profile" evidence="6">
    <location>
        <begin position="121"/>
        <end position="513"/>
    </location>
</feature>
<dbReference type="Pfam" id="PF00083">
    <property type="entry name" value="Sugar_tr"/>
    <property type="match status" value="2"/>
</dbReference>
<keyword evidence="2 5" id="KW-0812">Transmembrane</keyword>
<comment type="caution">
    <text evidence="7">The sequence shown here is derived from an EMBL/GenBank/DDBJ whole genome shotgun (WGS) entry which is preliminary data.</text>
</comment>
<proteinExistence type="predicted"/>
<evidence type="ECO:0000313" key="7">
    <source>
        <dbReference type="EMBL" id="KAH7572947.1"/>
    </source>
</evidence>
<evidence type="ECO:0000256" key="3">
    <source>
        <dbReference type="ARBA" id="ARBA00022989"/>
    </source>
</evidence>
<dbReference type="PROSITE" id="PS50850">
    <property type="entry name" value="MFS"/>
    <property type="match status" value="1"/>
</dbReference>
<dbReference type="CDD" id="cd17364">
    <property type="entry name" value="MFS_PhT"/>
    <property type="match status" value="1"/>
</dbReference>
<name>A0ABQ8I8I1_9ROSI</name>